<sequence length="369" mass="43296">MNDSERKYHVNKILSDTTGYVEDITEEDKKKADKYRADIEEYNLKSEYHRAKDFYTDIKNSINKPYIPTGFYNLDQELDGGLKEGIYFIGAISSLGKTTFCLQLAYQMARQNQDVLFISLEQSANELRAKSISRNTYILSGVSKHLAKSANIITDYEKISKFNEFEKELYFNALSLYREESRNLFIIESVYNYGVKELEEDIKKHIDFRNKKPVVFIDYVQILSPINDRYTDKQNTDRTVTNLRRLARDNHLTIFGISSFNRDNYNNPVTMTAFKESGAIEYSSDVLIGLQPQGLQFAKNNTEKEENRKIIEECKLSDERYIELVILKNRNGRTGGKVFFKFIPKYNYFEETDKHEEEREEVKQETIFT</sequence>
<dbReference type="STRING" id="445971.ANASTE_01575"/>
<accession>B1CC75</accession>
<dbReference type="HOGENOM" id="CLU_768994_0_0_9"/>
<reference evidence="2" key="1">
    <citation type="submission" date="2008-01" db="EMBL/GenBank/DDBJ databases">
        <authorList>
            <person name="Fulton L."/>
            <person name="Clifton S."/>
            <person name="Fulton B."/>
            <person name="Xu J."/>
            <person name="Minx P."/>
            <person name="Pepin K.H."/>
            <person name="Johnson M."/>
            <person name="Thiruvilangam P."/>
            <person name="Bhonagiri V."/>
            <person name="Nash W.E."/>
            <person name="Mardis E.R."/>
            <person name="Wilson R.K."/>
        </authorList>
    </citation>
    <scope>NUCLEOTIDE SEQUENCE [LARGE SCALE GENOMIC DNA]</scope>
    <source>
        <strain evidence="2">DSM 17244</strain>
    </source>
</reference>
<protein>
    <submittedName>
        <fullName evidence="2">DnaB-like helicase C-terminal domain protein</fullName>
    </submittedName>
</protein>
<organism evidence="2 3">
    <name type="scientific">Anaerofustis stercorihominis DSM 17244</name>
    <dbReference type="NCBI Taxonomy" id="445971"/>
    <lineage>
        <taxon>Bacteria</taxon>
        <taxon>Bacillati</taxon>
        <taxon>Bacillota</taxon>
        <taxon>Clostridia</taxon>
        <taxon>Eubacteriales</taxon>
        <taxon>Eubacteriaceae</taxon>
        <taxon>Anaerofustis</taxon>
    </lineage>
</organism>
<dbReference type="Pfam" id="PF03796">
    <property type="entry name" value="DnaB_C"/>
    <property type="match status" value="1"/>
</dbReference>
<evidence type="ECO:0000259" key="1">
    <source>
        <dbReference type="PROSITE" id="PS51199"/>
    </source>
</evidence>
<gene>
    <name evidence="2" type="ORF">ANASTE_01575</name>
</gene>
<keyword evidence="3" id="KW-1185">Reference proteome</keyword>
<dbReference type="PROSITE" id="PS51199">
    <property type="entry name" value="SF4_HELICASE"/>
    <property type="match status" value="1"/>
</dbReference>
<dbReference type="EMBL" id="ABIL02000006">
    <property type="protein sequence ID" value="EDS71872.1"/>
    <property type="molecule type" value="Genomic_DNA"/>
</dbReference>
<dbReference type="OrthoDB" id="2206610at2"/>
<dbReference type="PANTHER" id="PTHR30153:SF2">
    <property type="entry name" value="REPLICATIVE DNA HELICASE"/>
    <property type="match status" value="1"/>
</dbReference>
<dbReference type="InterPro" id="IPR027417">
    <property type="entry name" value="P-loop_NTPase"/>
</dbReference>
<dbReference type="AlphaFoldDB" id="B1CC75"/>
<comment type="caution">
    <text evidence="2">The sequence shown here is derived from an EMBL/GenBank/DDBJ whole genome shotgun (WGS) entry which is preliminary data.</text>
</comment>
<dbReference type="eggNOG" id="COG0305">
    <property type="taxonomic scope" value="Bacteria"/>
</dbReference>
<dbReference type="GO" id="GO:0006260">
    <property type="term" value="P:DNA replication"/>
    <property type="evidence" value="ECO:0007669"/>
    <property type="project" value="InterPro"/>
</dbReference>
<name>B1CC75_9FIRM</name>
<dbReference type="PANTHER" id="PTHR30153">
    <property type="entry name" value="REPLICATIVE DNA HELICASE DNAB"/>
    <property type="match status" value="1"/>
</dbReference>
<dbReference type="InterPro" id="IPR007694">
    <property type="entry name" value="DNA_helicase_DnaB-like_C"/>
</dbReference>
<reference evidence="2" key="2">
    <citation type="submission" date="2013-08" db="EMBL/GenBank/DDBJ databases">
        <title>Draft genome sequence of Anaerofustis stercorihominis (DSM 17244).</title>
        <authorList>
            <person name="Sudarsanam P."/>
            <person name="Ley R."/>
            <person name="Guruge J."/>
            <person name="Turnbaugh P.J."/>
            <person name="Mahowald M."/>
            <person name="Liep D."/>
            <person name="Gordon J."/>
        </authorList>
    </citation>
    <scope>NUCLEOTIDE SEQUENCE</scope>
    <source>
        <strain evidence="2">DSM 17244</strain>
    </source>
</reference>
<dbReference type="GO" id="GO:0005524">
    <property type="term" value="F:ATP binding"/>
    <property type="evidence" value="ECO:0007669"/>
    <property type="project" value="InterPro"/>
</dbReference>
<dbReference type="Gene3D" id="3.40.50.300">
    <property type="entry name" value="P-loop containing nucleotide triphosphate hydrolases"/>
    <property type="match status" value="1"/>
</dbReference>
<dbReference type="GO" id="GO:0005829">
    <property type="term" value="C:cytosol"/>
    <property type="evidence" value="ECO:0007669"/>
    <property type="project" value="TreeGrafter"/>
</dbReference>
<evidence type="ECO:0000313" key="2">
    <source>
        <dbReference type="EMBL" id="EDS71872.1"/>
    </source>
</evidence>
<dbReference type="GeneID" id="98000652"/>
<dbReference type="GO" id="GO:0003678">
    <property type="term" value="F:DNA helicase activity"/>
    <property type="evidence" value="ECO:0007669"/>
    <property type="project" value="InterPro"/>
</dbReference>
<dbReference type="SUPFAM" id="SSF52540">
    <property type="entry name" value="P-loop containing nucleoside triphosphate hydrolases"/>
    <property type="match status" value="1"/>
</dbReference>
<dbReference type="Proteomes" id="UP000005178">
    <property type="component" value="Unassembled WGS sequence"/>
</dbReference>
<feature type="domain" description="SF4 helicase" evidence="1">
    <location>
        <begin position="60"/>
        <end position="356"/>
    </location>
</feature>
<dbReference type="RefSeq" id="WP_007050342.1">
    <property type="nucleotide sequence ID" value="NZ_DS560019.1"/>
</dbReference>
<evidence type="ECO:0000313" key="3">
    <source>
        <dbReference type="Proteomes" id="UP000005178"/>
    </source>
</evidence>
<proteinExistence type="predicted"/>